<feature type="transmembrane region" description="Helical" evidence="6">
    <location>
        <begin position="267"/>
        <end position="297"/>
    </location>
</feature>
<feature type="transmembrane region" description="Helical" evidence="6">
    <location>
        <begin position="423"/>
        <end position="445"/>
    </location>
</feature>
<dbReference type="Gene3D" id="1.20.1250.20">
    <property type="entry name" value="MFS general substrate transporter like domains"/>
    <property type="match status" value="2"/>
</dbReference>
<feature type="transmembrane region" description="Helical" evidence="6">
    <location>
        <begin position="390"/>
        <end position="411"/>
    </location>
</feature>
<dbReference type="FunFam" id="1.20.1250.20:FF:000013">
    <property type="entry name" value="MFS general substrate transporter"/>
    <property type="match status" value="1"/>
</dbReference>
<evidence type="ECO:0000256" key="6">
    <source>
        <dbReference type="SAM" id="Phobius"/>
    </source>
</evidence>
<evidence type="ECO:0000256" key="4">
    <source>
        <dbReference type="ARBA" id="ARBA00022989"/>
    </source>
</evidence>
<dbReference type="GO" id="GO:0022857">
    <property type="term" value="F:transmembrane transporter activity"/>
    <property type="evidence" value="ECO:0007669"/>
    <property type="project" value="InterPro"/>
</dbReference>
<protein>
    <recommendedName>
        <fullName evidence="7">Major facilitator superfamily (MFS) profile domain-containing protein</fullName>
    </recommendedName>
</protein>
<evidence type="ECO:0000256" key="3">
    <source>
        <dbReference type="ARBA" id="ARBA00022692"/>
    </source>
</evidence>
<feature type="transmembrane region" description="Helical" evidence="6">
    <location>
        <begin position="166"/>
        <end position="185"/>
    </location>
</feature>
<evidence type="ECO:0000256" key="5">
    <source>
        <dbReference type="ARBA" id="ARBA00023136"/>
    </source>
</evidence>
<sequence>MSTTPLRAASLNSALDESDDASVKFEVQTLRRVDRRLLPILGLMYAVAVIDGGNLGLARTAGMGEDLGLDIGSRYSIVSTFFFIPYILLQLPSNLILRYVGARTCIAFYVISWGAVQLGMGFVPSWGWLVVCRTLLGVFEAGFFSAVTFIITTWYRRHEVQTRLAFFYLLTQAIAGFSAILAYAISLLKGKCGLNGWRWIFIIEGAGTIAFGIVSCAFLPDFPDRNTFLTKEETKLILDRIEQDRGDALPDKVTTAKVLRHMGDPMLWAYALMFMAATMPAYAISFFSTIIISGMGWDVGSSLLLTAPPYIFAVIVAFCFSWISDKSKQRGLFLAIQTIITIIGAAITGFAEPNGVRYFGLFLATAGCIGCIPSILAYSANNVVGHSKRSVTTAVVASSRGIGGIIASTVFRQQDYPRYINGIWTMIGLQLGLLAVLGITTFVFMRRNRLSRKGKLSAPLEGQPGFFYTL</sequence>
<dbReference type="Pfam" id="PF07690">
    <property type="entry name" value="MFS_1"/>
    <property type="match status" value="1"/>
</dbReference>
<keyword evidence="2" id="KW-0813">Transport</keyword>
<evidence type="ECO:0000313" key="9">
    <source>
        <dbReference type="Proteomes" id="UP000054988"/>
    </source>
</evidence>
<feature type="transmembrane region" description="Helical" evidence="6">
    <location>
        <begin position="37"/>
        <end position="57"/>
    </location>
</feature>
<dbReference type="FunFam" id="1.20.1250.20:FF:000018">
    <property type="entry name" value="MFS transporter permease"/>
    <property type="match status" value="1"/>
</dbReference>
<dbReference type="eggNOG" id="KOG2533">
    <property type="taxonomic scope" value="Eukaryota"/>
</dbReference>
<dbReference type="SUPFAM" id="SSF103473">
    <property type="entry name" value="MFS general substrate transporter"/>
    <property type="match status" value="1"/>
</dbReference>
<gene>
    <name evidence="8" type="ORF">WG66_5010</name>
</gene>
<feature type="domain" description="Major facilitator superfamily (MFS) profile" evidence="7">
    <location>
        <begin position="37"/>
        <end position="450"/>
    </location>
</feature>
<feature type="transmembrane region" description="Helical" evidence="6">
    <location>
        <begin position="135"/>
        <end position="154"/>
    </location>
</feature>
<reference evidence="8 9" key="1">
    <citation type="submission" date="2015-12" db="EMBL/GenBank/DDBJ databases">
        <title>Draft genome sequence of Moniliophthora roreri, the causal agent of frosty pod rot of cacao.</title>
        <authorList>
            <person name="Aime M.C."/>
            <person name="Diaz-Valderrama J.R."/>
            <person name="Kijpornyongpan T."/>
            <person name="Phillips-Mora W."/>
        </authorList>
    </citation>
    <scope>NUCLEOTIDE SEQUENCE [LARGE SCALE GENOMIC DNA]</scope>
    <source>
        <strain evidence="8 9">MCA 2952</strain>
    </source>
</reference>
<dbReference type="AlphaFoldDB" id="A0A0W0G1L3"/>
<proteinExistence type="predicted"/>
<dbReference type="InterPro" id="IPR011701">
    <property type="entry name" value="MFS"/>
</dbReference>
<evidence type="ECO:0000256" key="1">
    <source>
        <dbReference type="ARBA" id="ARBA00004141"/>
    </source>
</evidence>
<organism evidence="8 9">
    <name type="scientific">Moniliophthora roreri</name>
    <name type="common">Frosty pod rot fungus</name>
    <name type="synonym">Monilia roreri</name>
    <dbReference type="NCBI Taxonomy" id="221103"/>
    <lineage>
        <taxon>Eukaryota</taxon>
        <taxon>Fungi</taxon>
        <taxon>Dikarya</taxon>
        <taxon>Basidiomycota</taxon>
        <taxon>Agaricomycotina</taxon>
        <taxon>Agaricomycetes</taxon>
        <taxon>Agaricomycetidae</taxon>
        <taxon>Agaricales</taxon>
        <taxon>Marasmiineae</taxon>
        <taxon>Marasmiaceae</taxon>
        <taxon>Moniliophthora</taxon>
    </lineage>
</organism>
<comment type="subcellular location">
    <subcellularLocation>
        <location evidence="1">Membrane</location>
        <topology evidence="1">Multi-pass membrane protein</topology>
    </subcellularLocation>
</comment>
<feature type="transmembrane region" description="Helical" evidence="6">
    <location>
        <begin position="303"/>
        <end position="324"/>
    </location>
</feature>
<feature type="transmembrane region" description="Helical" evidence="6">
    <location>
        <begin position="77"/>
        <end position="97"/>
    </location>
</feature>
<dbReference type="Proteomes" id="UP000054988">
    <property type="component" value="Unassembled WGS sequence"/>
</dbReference>
<dbReference type="InterPro" id="IPR036259">
    <property type="entry name" value="MFS_trans_sf"/>
</dbReference>
<evidence type="ECO:0000313" key="8">
    <source>
        <dbReference type="EMBL" id="KTB42435.1"/>
    </source>
</evidence>
<evidence type="ECO:0000256" key="2">
    <source>
        <dbReference type="ARBA" id="ARBA00022448"/>
    </source>
</evidence>
<accession>A0A0W0G1L3</accession>
<name>A0A0W0G1L3_MONRR</name>
<dbReference type="EMBL" id="LATX01001335">
    <property type="protein sequence ID" value="KTB42435.1"/>
    <property type="molecule type" value="Genomic_DNA"/>
</dbReference>
<dbReference type="PANTHER" id="PTHR43791">
    <property type="entry name" value="PERMEASE-RELATED"/>
    <property type="match status" value="1"/>
</dbReference>
<keyword evidence="3 6" id="KW-0812">Transmembrane</keyword>
<feature type="transmembrane region" description="Helical" evidence="6">
    <location>
        <begin position="106"/>
        <end position="129"/>
    </location>
</feature>
<dbReference type="GO" id="GO:0016020">
    <property type="term" value="C:membrane"/>
    <property type="evidence" value="ECO:0007669"/>
    <property type="project" value="UniProtKB-SubCell"/>
</dbReference>
<dbReference type="PROSITE" id="PS50850">
    <property type="entry name" value="MFS"/>
    <property type="match status" value="1"/>
</dbReference>
<dbReference type="PANTHER" id="PTHR43791:SF3">
    <property type="entry name" value="MAJOR FACILITATOR SUPERFAMILY (MFS) PROFILE DOMAIN-CONTAINING PROTEIN"/>
    <property type="match status" value="1"/>
</dbReference>
<feature type="transmembrane region" description="Helical" evidence="6">
    <location>
        <begin position="197"/>
        <end position="219"/>
    </location>
</feature>
<evidence type="ECO:0000259" key="7">
    <source>
        <dbReference type="PROSITE" id="PS50850"/>
    </source>
</evidence>
<comment type="caution">
    <text evidence="8">The sequence shown here is derived from an EMBL/GenBank/DDBJ whole genome shotgun (WGS) entry which is preliminary data.</text>
</comment>
<feature type="transmembrane region" description="Helical" evidence="6">
    <location>
        <begin position="357"/>
        <end position="378"/>
    </location>
</feature>
<dbReference type="InterPro" id="IPR020846">
    <property type="entry name" value="MFS_dom"/>
</dbReference>
<keyword evidence="5 6" id="KW-0472">Membrane</keyword>
<feature type="transmembrane region" description="Helical" evidence="6">
    <location>
        <begin position="331"/>
        <end position="351"/>
    </location>
</feature>
<keyword evidence="4 6" id="KW-1133">Transmembrane helix</keyword>